<dbReference type="Proteomes" id="UP000191987">
    <property type="component" value="Unassembled WGS sequence"/>
</dbReference>
<reference evidence="2 3" key="1">
    <citation type="submission" date="2016-01" db="EMBL/GenBank/DDBJ databases">
        <authorList>
            <person name="Oliw E.H."/>
        </authorList>
    </citation>
    <scope>NUCLEOTIDE SEQUENCE [LARGE SCALE GENOMIC DNA]</scope>
    <source>
        <strain evidence="2 3">Zutra 3-1</strain>
    </source>
</reference>
<name>A0A1S7PBV8_9HYPH</name>
<evidence type="ECO:0000313" key="3">
    <source>
        <dbReference type="Proteomes" id="UP000191987"/>
    </source>
</evidence>
<organism evidence="2 3">
    <name type="scientific">Agrobacterium deltaense Zutra 3/1</name>
    <dbReference type="NCBI Taxonomy" id="1183427"/>
    <lineage>
        <taxon>Bacteria</taxon>
        <taxon>Pseudomonadati</taxon>
        <taxon>Pseudomonadota</taxon>
        <taxon>Alphaproteobacteria</taxon>
        <taxon>Hyphomicrobiales</taxon>
        <taxon>Rhizobiaceae</taxon>
        <taxon>Rhizobium/Agrobacterium group</taxon>
        <taxon>Agrobacterium</taxon>
    </lineage>
</organism>
<dbReference type="AlphaFoldDB" id="A0A1S7PBV8"/>
<sequence length="35" mass="3561">MKCIAALLVLAGFALAPAQARAPHINFGTPALQGQ</sequence>
<feature type="signal peptide" evidence="1">
    <location>
        <begin position="1"/>
        <end position="20"/>
    </location>
</feature>
<evidence type="ECO:0000256" key="1">
    <source>
        <dbReference type="SAM" id="SignalP"/>
    </source>
</evidence>
<proteinExistence type="predicted"/>
<evidence type="ECO:0000313" key="2">
    <source>
        <dbReference type="EMBL" id="CUX18914.1"/>
    </source>
</evidence>
<accession>A0A1S7PBV8</accession>
<protein>
    <submittedName>
        <fullName evidence="2">Uncharacterized protein</fullName>
    </submittedName>
</protein>
<gene>
    <name evidence="2" type="ORF">AGR7C_Cc140048</name>
</gene>
<feature type="chain" id="PRO_5010565953" evidence="1">
    <location>
        <begin position="21"/>
        <end position="35"/>
    </location>
</feature>
<keyword evidence="1" id="KW-0732">Signal</keyword>
<dbReference type="EMBL" id="FBWG01000006">
    <property type="protein sequence ID" value="CUX18914.1"/>
    <property type="molecule type" value="Genomic_DNA"/>
</dbReference>